<dbReference type="EMBL" id="JAGKQH010000009">
    <property type="protein sequence ID" value="KAG6591534.1"/>
    <property type="molecule type" value="Genomic_DNA"/>
</dbReference>
<sequence>MKCLLSHEFYEHFRLLDFENFKDCIRIAGFRGSYAQSIRTWNITISSVPNRFDYILNQRSQTSTYKIALPIRNRFNHTRSPGPKISAGEDDEAPPSTPILEHLHQRTSVFFPLLTSPSALLRFGKLPPNSPAGALRCRTNQNLRQIRRRPRPSENINHSEETARPVAGTS</sequence>
<evidence type="ECO:0000313" key="2">
    <source>
        <dbReference type="EMBL" id="KAG6591534.1"/>
    </source>
</evidence>
<evidence type="ECO:0000313" key="3">
    <source>
        <dbReference type="Proteomes" id="UP000685013"/>
    </source>
</evidence>
<comment type="caution">
    <text evidence="2">The sequence shown here is derived from an EMBL/GenBank/DDBJ whole genome shotgun (WGS) entry which is preliminary data.</text>
</comment>
<evidence type="ECO:0000256" key="1">
    <source>
        <dbReference type="SAM" id="MobiDB-lite"/>
    </source>
</evidence>
<protein>
    <submittedName>
        <fullName evidence="2">Uncharacterized protein</fullName>
    </submittedName>
</protein>
<dbReference type="AlphaFoldDB" id="A0AAV6N6B2"/>
<reference evidence="2 3" key="1">
    <citation type="journal article" date="2021" name="Hortic Res">
        <title>The domestication of Cucurbita argyrosperma as revealed by the genome of its wild relative.</title>
        <authorList>
            <person name="Barrera-Redondo J."/>
            <person name="Sanchez-de la Vega G."/>
            <person name="Aguirre-Liguori J.A."/>
            <person name="Castellanos-Morales G."/>
            <person name="Gutierrez-Guerrero Y.T."/>
            <person name="Aguirre-Dugua X."/>
            <person name="Aguirre-Planter E."/>
            <person name="Tenaillon M.I."/>
            <person name="Lira-Saade R."/>
            <person name="Eguiarte L.E."/>
        </authorList>
    </citation>
    <scope>NUCLEOTIDE SEQUENCE [LARGE SCALE GENOMIC DNA]</scope>
    <source>
        <strain evidence="2">JBR-2021</strain>
    </source>
</reference>
<dbReference type="Proteomes" id="UP000685013">
    <property type="component" value="Chromosome 9"/>
</dbReference>
<name>A0AAV6N6B2_9ROSI</name>
<feature type="non-terminal residue" evidence="2">
    <location>
        <position position="1"/>
    </location>
</feature>
<gene>
    <name evidence="2" type="ORF">SDJN03_13880</name>
</gene>
<feature type="region of interest" description="Disordered" evidence="1">
    <location>
        <begin position="130"/>
        <end position="170"/>
    </location>
</feature>
<organism evidence="2 3">
    <name type="scientific">Cucurbita argyrosperma subsp. sororia</name>
    <dbReference type="NCBI Taxonomy" id="37648"/>
    <lineage>
        <taxon>Eukaryota</taxon>
        <taxon>Viridiplantae</taxon>
        <taxon>Streptophyta</taxon>
        <taxon>Embryophyta</taxon>
        <taxon>Tracheophyta</taxon>
        <taxon>Spermatophyta</taxon>
        <taxon>Magnoliopsida</taxon>
        <taxon>eudicotyledons</taxon>
        <taxon>Gunneridae</taxon>
        <taxon>Pentapetalae</taxon>
        <taxon>rosids</taxon>
        <taxon>fabids</taxon>
        <taxon>Cucurbitales</taxon>
        <taxon>Cucurbitaceae</taxon>
        <taxon>Cucurbiteae</taxon>
        <taxon>Cucurbita</taxon>
    </lineage>
</organism>
<accession>A0AAV6N6B2</accession>
<keyword evidence="3" id="KW-1185">Reference proteome</keyword>
<proteinExistence type="predicted"/>